<name>A0A0F9TL17_9ZZZZ</name>
<proteinExistence type="predicted"/>
<organism evidence="1">
    <name type="scientific">marine sediment metagenome</name>
    <dbReference type="NCBI Taxonomy" id="412755"/>
    <lineage>
        <taxon>unclassified sequences</taxon>
        <taxon>metagenomes</taxon>
        <taxon>ecological metagenomes</taxon>
    </lineage>
</organism>
<dbReference type="EMBL" id="LAZR01000306">
    <property type="protein sequence ID" value="KKN75597.1"/>
    <property type="molecule type" value="Genomic_DNA"/>
</dbReference>
<comment type="caution">
    <text evidence="1">The sequence shown here is derived from an EMBL/GenBank/DDBJ whole genome shotgun (WGS) entry which is preliminary data.</text>
</comment>
<accession>A0A0F9TL17</accession>
<dbReference type="AlphaFoldDB" id="A0A0F9TL17"/>
<gene>
    <name evidence="1" type="ORF">LCGC14_0378350</name>
</gene>
<reference evidence="1" key="1">
    <citation type="journal article" date="2015" name="Nature">
        <title>Complex archaea that bridge the gap between prokaryotes and eukaryotes.</title>
        <authorList>
            <person name="Spang A."/>
            <person name="Saw J.H."/>
            <person name="Jorgensen S.L."/>
            <person name="Zaremba-Niedzwiedzka K."/>
            <person name="Martijn J."/>
            <person name="Lind A.E."/>
            <person name="van Eijk R."/>
            <person name="Schleper C."/>
            <person name="Guy L."/>
            <person name="Ettema T.J."/>
        </authorList>
    </citation>
    <scope>NUCLEOTIDE SEQUENCE</scope>
</reference>
<evidence type="ECO:0000313" key="1">
    <source>
        <dbReference type="EMBL" id="KKN75597.1"/>
    </source>
</evidence>
<protein>
    <submittedName>
        <fullName evidence="1">Uncharacterized protein</fullName>
    </submittedName>
</protein>
<sequence length="202" mass="21798">MAIDLHPKNELQWFKEGRVFQALHGTLSSPVAFETDLVRQTPDLLVRVPGGTVIVPLRVTVAWEATHAGAVAQCLISSCDNDPGNANMTQFTPVNLNTRFADETGSKVTAYVTNTGVTGTAPTNVCDLYRMYVQPDIDAITGFAHFDQAVYSPLHGKGLPAVIGVSGSQINAFMVHPANATSSTGYIIASWAEFTFEEFYAE</sequence>